<name>A0A075R174_BRELA</name>
<accession>A0A075R174</accession>
<evidence type="ECO:0000313" key="2">
    <source>
        <dbReference type="Proteomes" id="UP000005850"/>
    </source>
</evidence>
<dbReference type="eggNOG" id="ENOG5032UIM">
    <property type="taxonomic scope" value="Bacteria"/>
</dbReference>
<protein>
    <submittedName>
        <fullName evidence="1">Kinase-associated lipoprotein B</fullName>
    </submittedName>
</protein>
<proteinExistence type="predicted"/>
<dbReference type="SMART" id="SM01298">
    <property type="entry name" value="KapB"/>
    <property type="match status" value="1"/>
</dbReference>
<organism evidence="1 2">
    <name type="scientific">Brevibacillus laterosporus LMG 15441</name>
    <dbReference type="NCBI Taxonomy" id="1042163"/>
    <lineage>
        <taxon>Bacteria</taxon>
        <taxon>Bacillati</taxon>
        <taxon>Bacillota</taxon>
        <taxon>Bacilli</taxon>
        <taxon>Bacillales</taxon>
        <taxon>Paenibacillaceae</taxon>
        <taxon>Brevibacillus</taxon>
    </lineage>
</organism>
<dbReference type="Gene3D" id="2.30.30.430">
    <property type="entry name" value="Kinase associated protein B domain"/>
    <property type="match status" value="1"/>
</dbReference>
<dbReference type="GO" id="GO:0016301">
    <property type="term" value="F:kinase activity"/>
    <property type="evidence" value="ECO:0007669"/>
    <property type="project" value="UniProtKB-KW"/>
</dbReference>
<dbReference type="RefSeq" id="WP_003338654.1">
    <property type="nucleotide sequence ID" value="NZ_CP007806.1"/>
</dbReference>
<sequence length="129" mass="14739">MSERSLQLGDIVTVRHRTGEYISEIIELTPSKALVKTLAVLTHPTQGDLHNLYETNVPLFHQRKAMAFLEKVYVPTAVLQPYSGEGVPSYPDSLQQALQKLEEQLRERGDEYANLALHQLTQLREEYFS</sequence>
<keyword evidence="1" id="KW-0418">Kinase</keyword>
<keyword evidence="2" id="KW-1185">Reference proteome</keyword>
<dbReference type="AlphaFoldDB" id="A0A075R174"/>
<dbReference type="Proteomes" id="UP000005850">
    <property type="component" value="Chromosome"/>
</dbReference>
<evidence type="ECO:0000313" key="1">
    <source>
        <dbReference type="EMBL" id="AIG26327.1"/>
    </source>
</evidence>
<dbReference type="HOGENOM" id="CLU_139583_0_0_9"/>
<dbReference type="EMBL" id="CP007806">
    <property type="protein sequence ID" value="AIG26327.1"/>
    <property type="molecule type" value="Genomic_DNA"/>
</dbReference>
<reference evidence="1 2" key="1">
    <citation type="journal article" date="2011" name="J. Bacteriol.">
        <title>Genome sequence of Brevibacillus laterosporus LMG 15441, a pathogen of invertebrates.</title>
        <authorList>
            <person name="Djukic M."/>
            <person name="Poehlein A."/>
            <person name="Thurmer A."/>
            <person name="Daniel R."/>
        </authorList>
    </citation>
    <scope>NUCLEOTIDE SEQUENCE [LARGE SCALE GENOMIC DNA]</scope>
    <source>
        <strain evidence="1 2">LMG 15441</strain>
    </source>
</reference>
<dbReference type="SUPFAM" id="SSF141251">
    <property type="entry name" value="Kinase-associated protein B-like"/>
    <property type="match status" value="1"/>
</dbReference>
<keyword evidence="1" id="KW-0449">Lipoprotein</keyword>
<dbReference type="KEGG" id="blr:BRLA_c020060"/>
<dbReference type="STRING" id="1042163.BRLA_c020060"/>
<dbReference type="InterPro" id="IPR014916">
    <property type="entry name" value="KapB"/>
</dbReference>
<dbReference type="Pfam" id="PF08810">
    <property type="entry name" value="KapB"/>
    <property type="match status" value="1"/>
</dbReference>
<keyword evidence="1" id="KW-0808">Transferase</keyword>
<gene>
    <name evidence="1" type="primary">kapB</name>
    <name evidence="1" type="ORF">BRLA_c020060</name>
</gene>
<dbReference type="InterPro" id="IPR038080">
    <property type="entry name" value="KapB_sf"/>
</dbReference>